<evidence type="ECO:0000256" key="3">
    <source>
        <dbReference type="ARBA" id="ARBA00023040"/>
    </source>
</evidence>
<evidence type="ECO:0000256" key="5">
    <source>
        <dbReference type="ARBA" id="ARBA00023180"/>
    </source>
</evidence>
<gene>
    <name evidence="8" type="ORF">DAPPUDRAFT_109999</name>
</gene>
<keyword evidence="9" id="KW-1185">Reference proteome</keyword>
<evidence type="ECO:0000256" key="2">
    <source>
        <dbReference type="ARBA" id="ARBA00022475"/>
    </source>
</evidence>
<dbReference type="GO" id="GO:0007189">
    <property type="term" value="P:adenylate cyclase-activating G protein-coupled receptor signaling pathway"/>
    <property type="evidence" value="ECO:0000318"/>
    <property type="project" value="GO_Central"/>
</dbReference>
<dbReference type="AlphaFoldDB" id="E9H4W0"/>
<feature type="transmembrane region" description="Helical" evidence="7">
    <location>
        <begin position="171"/>
        <end position="191"/>
    </location>
</feature>
<evidence type="ECO:0000313" key="8">
    <source>
        <dbReference type="EMBL" id="EFX73283.1"/>
    </source>
</evidence>
<keyword evidence="4" id="KW-0675">Receptor</keyword>
<dbReference type="EMBL" id="GL732592">
    <property type="protein sequence ID" value="EFX73283.1"/>
    <property type="molecule type" value="Genomic_DNA"/>
</dbReference>
<dbReference type="GO" id="GO:0001609">
    <property type="term" value="F:G protein-coupled adenosine receptor activity"/>
    <property type="evidence" value="ECO:0000318"/>
    <property type="project" value="GO_Central"/>
</dbReference>
<dbReference type="HOGENOM" id="CLU_779052_0_0_1"/>
<proteinExistence type="predicted"/>
<keyword evidence="5" id="KW-0325">Glycoprotein</keyword>
<dbReference type="KEGG" id="dpx:DAPPUDRAFT_109999"/>
<evidence type="ECO:0000256" key="7">
    <source>
        <dbReference type="SAM" id="Phobius"/>
    </source>
</evidence>
<keyword evidence="7" id="KW-0472">Membrane</keyword>
<keyword evidence="7" id="KW-0812">Transmembrane</keyword>
<evidence type="ECO:0000313" key="9">
    <source>
        <dbReference type="Proteomes" id="UP000000305"/>
    </source>
</evidence>
<dbReference type="PANTHER" id="PTHR24246:SF27">
    <property type="entry name" value="ADENOSINE RECEPTOR, ISOFORM A"/>
    <property type="match status" value="1"/>
</dbReference>
<keyword evidence="3" id="KW-0297">G-protein coupled receptor</keyword>
<name>E9H4W0_DAPPU</name>
<sequence length="356" mass="39562">MAVVDIGNVEWIELAPATGNEMTQTDDITEPINNTASQHSTTTVSRSMAIRVDAGQMILGSGTEMEGVRTLVIGFTPVRHLSPVDFSTSCINLQAAIPSLVGSNTENWAIFTPKDIKHPMSCSNCPLLGTPQSANSPNRRGERIYNPMDIALTDRYLAIDYPDWYREKMTVRLACTIIVIGTIVIVFFLKIDYVIRLGTLRCEDWLVHANVIGAILILLFISCVVLNAIVYLEVKIPQFETISPSDNSSNEDSVGWIELAPVEREESHRPIDVLSPVEVEATRTLIVAVTYFLSYQTVVIVSAFWACRFVFGELECANFKWLGPCVKELTLIPAFYGPLIFLMKNREIVTDEIGPV</sequence>
<evidence type="ECO:0000256" key="1">
    <source>
        <dbReference type="ARBA" id="ARBA00004651"/>
    </source>
</evidence>
<keyword evidence="2" id="KW-1003">Cell membrane</keyword>
<dbReference type="PhylomeDB" id="E9H4W0"/>
<dbReference type="SUPFAM" id="SSF81321">
    <property type="entry name" value="Family A G protein-coupled receptor-like"/>
    <property type="match status" value="1"/>
</dbReference>
<dbReference type="Gene3D" id="1.20.1070.10">
    <property type="entry name" value="Rhodopsin 7-helix transmembrane proteins"/>
    <property type="match status" value="1"/>
</dbReference>
<dbReference type="GO" id="GO:0005886">
    <property type="term" value="C:plasma membrane"/>
    <property type="evidence" value="ECO:0000318"/>
    <property type="project" value="GO_Central"/>
</dbReference>
<protein>
    <submittedName>
        <fullName evidence="8">Uncharacterized protein</fullName>
    </submittedName>
</protein>
<evidence type="ECO:0000256" key="4">
    <source>
        <dbReference type="ARBA" id="ARBA00023170"/>
    </source>
</evidence>
<evidence type="ECO:0000256" key="6">
    <source>
        <dbReference type="ARBA" id="ARBA00023224"/>
    </source>
</evidence>
<keyword evidence="7" id="KW-1133">Transmembrane helix</keyword>
<comment type="subcellular location">
    <subcellularLocation>
        <location evidence="1">Cell membrane</location>
        <topology evidence="1">Multi-pass membrane protein</topology>
    </subcellularLocation>
</comment>
<reference evidence="8 9" key="1">
    <citation type="journal article" date="2011" name="Science">
        <title>The ecoresponsive genome of Daphnia pulex.</title>
        <authorList>
            <person name="Colbourne J.K."/>
            <person name="Pfrender M.E."/>
            <person name="Gilbert D."/>
            <person name="Thomas W.K."/>
            <person name="Tucker A."/>
            <person name="Oakley T.H."/>
            <person name="Tokishita S."/>
            <person name="Aerts A."/>
            <person name="Arnold G.J."/>
            <person name="Basu M.K."/>
            <person name="Bauer D.J."/>
            <person name="Caceres C.E."/>
            <person name="Carmel L."/>
            <person name="Casola C."/>
            <person name="Choi J.H."/>
            <person name="Detter J.C."/>
            <person name="Dong Q."/>
            <person name="Dusheyko S."/>
            <person name="Eads B.D."/>
            <person name="Frohlich T."/>
            <person name="Geiler-Samerotte K.A."/>
            <person name="Gerlach D."/>
            <person name="Hatcher P."/>
            <person name="Jogdeo S."/>
            <person name="Krijgsveld J."/>
            <person name="Kriventseva E.V."/>
            <person name="Kultz D."/>
            <person name="Laforsch C."/>
            <person name="Lindquist E."/>
            <person name="Lopez J."/>
            <person name="Manak J.R."/>
            <person name="Muller J."/>
            <person name="Pangilinan J."/>
            <person name="Patwardhan R.P."/>
            <person name="Pitluck S."/>
            <person name="Pritham E.J."/>
            <person name="Rechtsteiner A."/>
            <person name="Rho M."/>
            <person name="Rogozin I.B."/>
            <person name="Sakarya O."/>
            <person name="Salamov A."/>
            <person name="Schaack S."/>
            <person name="Shapiro H."/>
            <person name="Shiga Y."/>
            <person name="Skalitzky C."/>
            <person name="Smith Z."/>
            <person name="Souvorov A."/>
            <person name="Sung W."/>
            <person name="Tang Z."/>
            <person name="Tsuchiya D."/>
            <person name="Tu H."/>
            <person name="Vos H."/>
            <person name="Wang M."/>
            <person name="Wolf Y.I."/>
            <person name="Yamagata H."/>
            <person name="Yamada T."/>
            <person name="Ye Y."/>
            <person name="Shaw J.R."/>
            <person name="Andrews J."/>
            <person name="Crease T.J."/>
            <person name="Tang H."/>
            <person name="Lucas S.M."/>
            <person name="Robertson H.M."/>
            <person name="Bork P."/>
            <person name="Koonin E.V."/>
            <person name="Zdobnov E.M."/>
            <person name="Grigoriev I.V."/>
            <person name="Lynch M."/>
            <person name="Boore J.L."/>
        </authorList>
    </citation>
    <scope>NUCLEOTIDE SEQUENCE [LARGE SCALE GENOMIC DNA]</scope>
</reference>
<dbReference type="Proteomes" id="UP000000305">
    <property type="component" value="Unassembled WGS sequence"/>
</dbReference>
<keyword evidence="6" id="KW-0807">Transducer</keyword>
<dbReference type="InParanoid" id="E9H4W0"/>
<dbReference type="GO" id="GO:0001973">
    <property type="term" value="P:G protein-coupled adenosine receptor signaling pathway"/>
    <property type="evidence" value="ECO:0000318"/>
    <property type="project" value="GO_Central"/>
</dbReference>
<feature type="transmembrane region" description="Helical" evidence="7">
    <location>
        <begin position="211"/>
        <end position="232"/>
    </location>
</feature>
<accession>E9H4W0</accession>
<organism evidence="8 9">
    <name type="scientific">Daphnia pulex</name>
    <name type="common">Water flea</name>
    <dbReference type="NCBI Taxonomy" id="6669"/>
    <lineage>
        <taxon>Eukaryota</taxon>
        <taxon>Metazoa</taxon>
        <taxon>Ecdysozoa</taxon>
        <taxon>Arthropoda</taxon>
        <taxon>Crustacea</taxon>
        <taxon>Branchiopoda</taxon>
        <taxon>Diplostraca</taxon>
        <taxon>Cladocera</taxon>
        <taxon>Anomopoda</taxon>
        <taxon>Daphniidae</taxon>
        <taxon>Daphnia</taxon>
    </lineage>
</organism>
<dbReference type="PANTHER" id="PTHR24246">
    <property type="entry name" value="OLFACTORY RECEPTOR AND ADENOSINE RECEPTOR"/>
    <property type="match status" value="1"/>
</dbReference>